<dbReference type="AlphaFoldDB" id="A0A5J4S7C8"/>
<sequence length="72" mass="8371">MVEVTEQKTKRDWAKFIKRIADEMYPQATKTTLVMDNFKTHTIGAFYEAFEPVEAKGLADRFECIFTPKHGI</sequence>
<dbReference type="InterPro" id="IPR038717">
    <property type="entry name" value="Tc1-like_DDE_dom"/>
</dbReference>
<dbReference type="EMBL" id="SNRY01000401">
    <property type="protein sequence ID" value="KAA6341273.1"/>
    <property type="molecule type" value="Genomic_DNA"/>
</dbReference>
<comment type="caution">
    <text evidence="2">The sequence shown here is derived from an EMBL/GenBank/DDBJ whole genome shotgun (WGS) entry which is preliminary data.</text>
</comment>
<evidence type="ECO:0000313" key="2">
    <source>
        <dbReference type="EMBL" id="KAA6341273.1"/>
    </source>
</evidence>
<feature type="domain" description="Tc1-like transposase DDE" evidence="1">
    <location>
        <begin position="3"/>
        <end position="70"/>
    </location>
</feature>
<gene>
    <name evidence="2" type="ORF">EZS27_010929</name>
</gene>
<proteinExistence type="predicted"/>
<reference evidence="2" key="1">
    <citation type="submission" date="2019-03" db="EMBL/GenBank/DDBJ databases">
        <title>Single cell metagenomics reveals metabolic interactions within the superorganism composed of flagellate Streblomastix strix and complex community of Bacteroidetes bacteria on its surface.</title>
        <authorList>
            <person name="Treitli S.C."/>
            <person name="Kolisko M."/>
            <person name="Husnik F."/>
            <person name="Keeling P."/>
            <person name="Hampl V."/>
        </authorList>
    </citation>
    <scope>NUCLEOTIDE SEQUENCE</scope>
    <source>
        <strain evidence="2">STM</strain>
    </source>
</reference>
<accession>A0A5J4S7C8</accession>
<protein>
    <recommendedName>
        <fullName evidence="1">Tc1-like transposase DDE domain-containing protein</fullName>
    </recommendedName>
</protein>
<organism evidence="2">
    <name type="scientific">termite gut metagenome</name>
    <dbReference type="NCBI Taxonomy" id="433724"/>
    <lineage>
        <taxon>unclassified sequences</taxon>
        <taxon>metagenomes</taxon>
        <taxon>organismal metagenomes</taxon>
    </lineage>
</organism>
<name>A0A5J4S7C8_9ZZZZ</name>
<dbReference type="Pfam" id="PF13358">
    <property type="entry name" value="DDE_3"/>
    <property type="match status" value="1"/>
</dbReference>
<evidence type="ECO:0000259" key="1">
    <source>
        <dbReference type="Pfam" id="PF13358"/>
    </source>
</evidence>